<protein>
    <submittedName>
        <fullName evidence="2">Uncharacterized protein</fullName>
    </submittedName>
</protein>
<dbReference type="EMBL" id="LGRX02008444">
    <property type="protein sequence ID" value="KAK3273502.1"/>
    <property type="molecule type" value="Genomic_DNA"/>
</dbReference>
<dbReference type="Proteomes" id="UP001190700">
    <property type="component" value="Unassembled WGS sequence"/>
</dbReference>
<reference evidence="2 3" key="1">
    <citation type="journal article" date="2015" name="Genome Biol. Evol.">
        <title>Comparative Genomics of a Bacterivorous Green Alga Reveals Evolutionary Causalities and Consequences of Phago-Mixotrophic Mode of Nutrition.</title>
        <authorList>
            <person name="Burns J.A."/>
            <person name="Paasch A."/>
            <person name="Narechania A."/>
            <person name="Kim E."/>
        </authorList>
    </citation>
    <scope>NUCLEOTIDE SEQUENCE [LARGE SCALE GENOMIC DNA]</scope>
    <source>
        <strain evidence="2 3">PLY_AMNH</strain>
    </source>
</reference>
<keyword evidence="1" id="KW-0812">Transmembrane</keyword>
<evidence type="ECO:0000313" key="2">
    <source>
        <dbReference type="EMBL" id="KAK3273502.1"/>
    </source>
</evidence>
<sequence>MQQRVTLRSTPATFAQAAQPAGGFAASVFAVATIKTFIRRRFDKSVSMQARGEEVMLDWEARTSGFVSNAHPHDGKRILFEFARRLLHADAPFQATSDLIGVRVLPNKDPHGAFADFNDALTSARRRGTMDDEDVNGLFIIAALDSVYYVPAGCIVASTSSRPTTGDGLADYSAQWDASGRSERSADADLLELIVLMAFMDYLAEAEHVENDLYGRRAVILGGAIDNDDNERFRVDMFSAENIRDFCACSTFDAGMDIDDDMAEHRQYCQPVDTSMTGFHVGGVSLNAFTHATTATMVAPAPAPVTPADAAPSVVSDNAERLYPVSALHVHGARATSPLQT</sequence>
<keyword evidence="3" id="KW-1185">Reference proteome</keyword>
<dbReference type="AlphaFoldDB" id="A0AAE0G8F8"/>
<organism evidence="2 3">
    <name type="scientific">Cymbomonas tetramitiformis</name>
    <dbReference type="NCBI Taxonomy" id="36881"/>
    <lineage>
        <taxon>Eukaryota</taxon>
        <taxon>Viridiplantae</taxon>
        <taxon>Chlorophyta</taxon>
        <taxon>Pyramimonadophyceae</taxon>
        <taxon>Pyramimonadales</taxon>
        <taxon>Pyramimonadaceae</taxon>
        <taxon>Cymbomonas</taxon>
    </lineage>
</organism>
<keyword evidence="1" id="KW-1133">Transmembrane helix</keyword>
<gene>
    <name evidence="2" type="ORF">CYMTET_18265</name>
</gene>
<proteinExistence type="predicted"/>
<evidence type="ECO:0000256" key="1">
    <source>
        <dbReference type="SAM" id="Phobius"/>
    </source>
</evidence>
<comment type="caution">
    <text evidence="2">The sequence shown here is derived from an EMBL/GenBank/DDBJ whole genome shotgun (WGS) entry which is preliminary data.</text>
</comment>
<name>A0AAE0G8F8_9CHLO</name>
<keyword evidence="1" id="KW-0472">Membrane</keyword>
<accession>A0AAE0G8F8</accession>
<feature type="transmembrane region" description="Helical" evidence="1">
    <location>
        <begin position="20"/>
        <end position="38"/>
    </location>
</feature>
<evidence type="ECO:0000313" key="3">
    <source>
        <dbReference type="Proteomes" id="UP001190700"/>
    </source>
</evidence>